<name>A0A2H4UWA2_9VIRU</name>
<keyword evidence="6" id="KW-1185">Reference proteome</keyword>
<evidence type="ECO:0000256" key="4">
    <source>
        <dbReference type="ARBA" id="ARBA00022679"/>
    </source>
</evidence>
<dbReference type="EMBL" id="MF782455">
    <property type="protein sequence ID" value="ATZ81156.1"/>
    <property type="molecule type" value="Genomic_DNA"/>
</dbReference>
<accession>A0A2H4UWA2</accession>
<dbReference type="PANTHER" id="PTHR13200:SF0">
    <property type="entry name" value="EEF1A LYSINE METHYLTRANSFERASE 1"/>
    <property type="match status" value="1"/>
</dbReference>
<evidence type="ECO:0000313" key="5">
    <source>
        <dbReference type="EMBL" id="ATZ81156.1"/>
    </source>
</evidence>
<keyword evidence="4" id="KW-0808">Transferase</keyword>
<dbReference type="GO" id="GO:0032259">
    <property type="term" value="P:methylation"/>
    <property type="evidence" value="ECO:0007669"/>
    <property type="project" value="UniProtKB-KW"/>
</dbReference>
<proteinExistence type="predicted"/>
<dbReference type="Pfam" id="PF10237">
    <property type="entry name" value="N6-adenineMlase"/>
    <property type="match status" value="1"/>
</dbReference>
<evidence type="ECO:0000256" key="2">
    <source>
        <dbReference type="ARBA" id="ARBA00022490"/>
    </source>
</evidence>
<sequence length="189" mass="22370">MNREHKNIIIGKERSMFADGFVERTDLEQYFWTRDTVERLLKALEYTTDCGCLTTPSLGVGFYEIGREETVLDIDKRFNFLPKFKYFDITVPTPQNETYNILILDPPFFYIPMEQIKKAVLVLTKNKTDVNLMIGFLKREEKILLETFKDFDLKPTSFDLEYSTVKPNKWKNYVLYSNIDLPGIKRIHK</sequence>
<comment type="subcellular location">
    <subcellularLocation>
        <location evidence="1">Cytoplasm</location>
    </subcellularLocation>
</comment>
<keyword evidence="2" id="KW-0963">Cytoplasm</keyword>
<evidence type="ECO:0000256" key="3">
    <source>
        <dbReference type="ARBA" id="ARBA00022603"/>
    </source>
</evidence>
<keyword evidence="3 5" id="KW-0489">Methyltransferase</keyword>
<dbReference type="InterPro" id="IPR019369">
    <property type="entry name" value="Efm5/EEF1AKMT1"/>
</dbReference>
<organism evidence="5">
    <name type="scientific">Bodo saltans virus</name>
    <dbReference type="NCBI Taxonomy" id="2024608"/>
    <lineage>
        <taxon>Viruses</taxon>
        <taxon>Varidnaviria</taxon>
        <taxon>Bamfordvirae</taxon>
        <taxon>Nucleocytoviricota</taxon>
        <taxon>Megaviricetes</taxon>
        <taxon>Imitervirales</taxon>
        <taxon>Mimiviridae</taxon>
        <taxon>Klosneuvirinae</taxon>
        <taxon>Theiavirus</taxon>
        <taxon>Theiavirus salishense</taxon>
    </lineage>
</organism>
<dbReference type="PANTHER" id="PTHR13200">
    <property type="entry name" value="EEF1A LYSINE METHYLTRANSFERASE 1"/>
    <property type="match status" value="1"/>
</dbReference>
<dbReference type="Proteomes" id="UP000240325">
    <property type="component" value="Segment"/>
</dbReference>
<evidence type="ECO:0000256" key="1">
    <source>
        <dbReference type="ARBA" id="ARBA00004496"/>
    </source>
</evidence>
<dbReference type="InterPro" id="IPR041370">
    <property type="entry name" value="Mlase_EEF1AKMT1/ZCCHC4"/>
</dbReference>
<dbReference type="GO" id="GO:0016279">
    <property type="term" value="F:protein-lysine N-methyltransferase activity"/>
    <property type="evidence" value="ECO:0007669"/>
    <property type="project" value="InterPro"/>
</dbReference>
<protein>
    <submittedName>
        <fullName evidence="5">N6-adenine methyltransferase</fullName>
    </submittedName>
</protein>
<evidence type="ECO:0000313" key="6">
    <source>
        <dbReference type="Proteomes" id="UP000240325"/>
    </source>
</evidence>
<gene>
    <name evidence="5" type="ORF">BMW23_1113</name>
</gene>
<reference evidence="5" key="1">
    <citation type="journal article" date="2017" name="Elife">
        <title>The kinetoplastid-infecting Bodo saltans virus (BsV), a window into the most abundant giant viruses in the sea.</title>
        <authorList>
            <person name="Deeg C.M."/>
            <person name="Chow C.-E.T."/>
            <person name="Suttle C.A."/>
        </authorList>
    </citation>
    <scope>NUCLEOTIDE SEQUENCE</scope>
    <source>
        <strain evidence="5">NG1</strain>
    </source>
</reference>